<reference evidence="11" key="1">
    <citation type="submission" date="2021-03" db="EMBL/GenBank/DDBJ databases">
        <authorList>
            <person name="Bekaert M."/>
        </authorList>
    </citation>
    <scope>NUCLEOTIDE SEQUENCE</scope>
</reference>
<evidence type="ECO:0000256" key="8">
    <source>
        <dbReference type="PROSITE-ProRule" id="PRU00176"/>
    </source>
</evidence>
<evidence type="ECO:0000256" key="7">
    <source>
        <dbReference type="ARBA" id="ARBA00023242"/>
    </source>
</evidence>
<dbReference type="GO" id="GO:0006397">
    <property type="term" value="P:mRNA processing"/>
    <property type="evidence" value="ECO:0007669"/>
    <property type="project" value="UniProtKB-KW"/>
</dbReference>
<dbReference type="InterPro" id="IPR000504">
    <property type="entry name" value="RRM_dom"/>
</dbReference>
<proteinExistence type="predicted"/>
<keyword evidence="12" id="KW-1185">Reference proteome</keyword>
<feature type="compositionally biased region" description="Basic and acidic residues" evidence="9">
    <location>
        <begin position="264"/>
        <end position="326"/>
    </location>
</feature>
<keyword evidence="5" id="KW-0804">Transcription</keyword>
<dbReference type="PANTHER" id="PTHR48033">
    <property type="entry name" value="RNA-BINDING (RRM/RBD/RNP MOTIFS) FAMILY PROTEIN"/>
    <property type="match status" value="1"/>
</dbReference>
<evidence type="ECO:0000256" key="3">
    <source>
        <dbReference type="ARBA" id="ARBA00022737"/>
    </source>
</evidence>
<comment type="caution">
    <text evidence="11">The sequence shown here is derived from an EMBL/GenBank/DDBJ whole genome shotgun (WGS) entry which is preliminary data.</text>
</comment>
<feature type="region of interest" description="Disordered" evidence="9">
    <location>
        <begin position="366"/>
        <end position="436"/>
    </location>
</feature>
<accession>A0A8S3S5C2</accession>
<dbReference type="GO" id="GO:0005654">
    <property type="term" value="C:nucleoplasm"/>
    <property type="evidence" value="ECO:0007669"/>
    <property type="project" value="TreeGrafter"/>
</dbReference>
<comment type="subcellular location">
    <subcellularLocation>
        <location evidence="1">Nucleus</location>
    </subcellularLocation>
</comment>
<dbReference type="PROSITE" id="PS50102">
    <property type="entry name" value="RRM"/>
    <property type="match status" value="2"/>
</dbReference>
<dbReference type="Pfam" id="PF00076">
    <property type="entry name" value="RRM_1"/>
    <property type="match status" value="2"/>
</dbReference>
<sequence>MTQYIQVSEDEHDEPIEIPSETDGTLLLSTLAAQYPGACGLKYRNPSTGNFRGVRLSEGLLYPPDNQWGDHVYIVVFPKDNKRKGEEQTENPSAKTVKLEKKCSDLIVLGLPYKSTEEDLKTYFSKYGELVLAQVKIDPWTQKSKGFGFIRFHDHDAQLNCLAQQRHMIDGRWCEVNIPNSNEAGQQTQSRKIFVARISEGINTDDLHQYFSKFGSVVDAFIPKPFRAFGFVTFGEPDVATALCGEDHIIKGCSVHVSIADPKTPSRDRERGDRGDDHRRDRGGDHRGDRGRDYRRDDRDRERERYDRRGERDGRMRKSRDDHRDQPMTGINEPVGMNGMNFLNSAMLAAAQAVLSGQAQGGWGGMPSQNAGGADLGPGYGGTLGSKSDSNRSYSGWGTSTGYDTGSSSGTYSTSQTGGYSGWGGGSSSSRSSGWN</sequence>
<dbReference type="OrthoDB" id="2020831at2759"/>
<evidence type="ECO:0000256" key="4">
    <source>
        <dbReference type="ARBA" id="ARBA00023015"/>
    </source>
</evidence>
<keyword evidence="4" id="KW-0805">Transcription regulation</keyword>
<feature type="compositionally biased region" description="Low complexity" evidence="9">
    <location>
        <begin position="393"/>
        <end position="418"/>
    </location>
</feature>
<keyword evidence="7" id="KW-0539">Nucleus</keyword>
<dbReference type="EMBL" id="CAJPWZ010001407">
    <property type="protein sequence ID" value="CAG2214419.1"/>
    <property type="molecule type" value="Genomic_DNA"/>
</dbReference>
<keyword evidence="8" id="KW-0694">RNA-binding</keyword>
<dbReference type="GO" id="GO:0010468">
    <property type="term" value="P:regulation of gene expression"/>
    <property type="evidence" value="ECO:0007669"/>
    <property type="project" value="TreeGrafter"/>
</dbReference>
<dbReference type="Gene3D" id="3.30.70.330">
    <property type="match status" value="2"/>
</dbReference>
<dbReference type="GO" id="GO:0000785">
    <property type="term" value="C:chromatin"/>
    <property type="evidence" value="ECO:0007669"/>
    <property type="project" value="TreeGrafter"/>
</dbReference>
<dbReference type="InterPro" id="IPR012677">
    <property type="entry name" value="Nucleotide-bd_a/b_plait_sf"/>
</dbReference>
<dbReference type="AlphaFoldDB" id="A0A8S3S5C2"/>
<dbReference type="InterPro" id="IPR035979">
    <property type="entry name" value="RBD_domain_sf"/>
</dbReference>
<dbReference type="PANTHER" id="PTHR48033:SF9">
    <property type="entry name" value="TAR DNA-BINDING PROTEIN 43"/>
    <property type="match status" value="1"/>
</dbReference>
<keyword evidence="3" id="KW-0677">Repeat</keyword>
<feature type="compositionally biased region" description="Gly residues" evidence="9">
    <location>
        <begin position="374"/>
        <end position="384"/>
    </location>
</feature>
<evidence type="ECO:0000256" key="1">
    <source>
        <dbReference type="ARBA" id="ARBA00004123"/>
    </source>
</evidence>
<feature type="region of interest" description="Disordered" evidence="9">
    <location>
        <begin position="259"/>
        <end position="336"/>
    </location>
</feature>
<dbReference type="Proteomes" id="UP000683360">
    <property type="component" value="Unassembled WGS sequence"/>
</dbReference>
<keyword evidence="6" id="KW-0508">mRNA splicing</keyword>
<evidence type="ECO:0000256" key="5">
    <source>
        <dbReference type="ARBA" id="ARBA00023163"/>
    </source>
</evidence>
<dbReference type="CDD" id="cd19609">
    <property type="entry name" value="NTD_TDP-43"/>
    <property type="match status" value="1"/>
</dbReference>
<dbReference type="GO" id="GO:0003723">
    <property type="term" value="F:RNA binding"/>
    <property type="evidence" value="ECO:0007669"/>
    <property type="project" value="UniProtKB-UniRule"/>
</dbReference>
<dbReference type="SUPFAM" id="SSF54928">
    <property type="entry name" value="RNA-binding domain, RBD"/>
    <property type="match status" value="2"/>
</dbReference>
<feature type="domain" description="RRM" evidence="10">
    <location>
        <begin position="191"/>
        <end position="262"/>
    </location>
</feature>
<dbReference type="Pfam" id="PF18694">
    <property type="entry name" value="TDP-43_N"/>
    <property type="match status" value="1"/>
</dbReference>
<protein>
    <submittedName>
        <fullName evidence="11">TARDBP</fullName>
    </submittedName>
</protein>
<dbReference type="CDD" id="cd12321">
    <property type="entry name" value="RRM1_TDP43"/>
    <property type="match status" value="1"/>
</dbReference>
<evidence type="ECO:0000313" key="11">
    <source>
        <dbReference type="EMBL" id="CAG2214419.1"/>
    </source>
</evidence>
<gene>
    <name evidence="11" type="ORF">MEDL_28241</name>
</gene>
<keyword evidence="2" id="KW-0507">mRNA processing</keyword>
<evidence type="ECO:0000256" key="6">
    <source>
        <dbReference type="ARBA" id="ARBA00023187"/>
    </source>
</evidence>
<evidence type="ECO:0000313" key="12">
    <source>
        <dbReference type="Proteomes" id="UP000683360"/>
    </source>
</evidence>
<dbReference type="InterPro" id="IPR041105">
    <property type="entry name" value="TDP-43_N"/>
</dbReference>
<dbReference type="SMART" id="SM00360">
    <property type="entry name" value="RRM"/>
    <property type="match status" value="2"/>
</dbReference>
<dbReference type="CDD" id="cd12322">
    <property type="entry name" value="RRM2_TDP43"/>
    <property type="match status" value="1"/>
</dbReference>
<evidence type="ECO:0000259" key="10">
    <source>
        <dbReference type="PROSITE" id="PS50102"/>
    </source>
</evidence>
<evidence type="ECO:0000256" key="9">
    <source>
        <dbReference type="SAM" id="MobiDB-lite"/>
    </source>
</evidence>
<organism evidence="11 12">
    <name type="scientific">Mytilus edulis</name>
    <name type="common">Blue mussel</name>
    <dbReference type="NCBI Taxonomy" id="6550"/>
    <lineage>
        <taxon>Eukaryota</taxon>
        <taxon>Metazoa</taxon>
        <taxon>Spiralia</taxon>
        <taxon>Lophotrochozoa</taxon>
        <taxon>Mollusca</taxon>
        <taxon>Bivalvia</taxon>
        <taxon>Autobranchia</taxon>
        <taxon>Pteriomorphia</taxon>
        <taxon>Mytilida</taxon>
        <taxon>Mytiloidea</taxon>
        <taxon>Mytilidae</taxon>
        <taxon>Mytilinae</taxon>
        <taxon>Mytilus</taxon>
    </lineage>
</organism>
<name>A0A8S3S5C2_MYTED</name>
<dbReference type="GO" id="GO:0008380">
    <property type="term" value="P:RNA splicing"/>
    <property type="evidence" value="ECO:0007669"/>
    <property type="project" value="UniProtKB-KW"/>
</dbReference>
<evidence type="ECO:0000256" key="2">
    <source>
        <dbReference type="ARBA" id="ARBA00022664"/>
    </source>
</evidence>
<feature type="domain" description="RRM" evidence="10">
    <location>
        <begin position="104"/>
        <end position="181"/>
    </location>
</feature>